<organism evidence="1 2">
    <name type="scientific">Cirrhinus molitorella</name>
    <name type="common">mud carp</name>
    <dbReference type="NCBI Taxonomy" id="172907"/>
    <lineage>
        <taxon>Eukaryota</taxon>
        <taxon>Metazoa</taxon>
        <taxon>Chordata</taxon>
        <taxon>Craniata</taxon>
        <taxon>Vertebrata</taxon>
        <taxon>Euteleostomi</taxon>
        <taxon>Actinopterygii</taxon>
        <taxon>Neopterygii</taxon>
        <taxon>Teleostei</taxon>
        <taxon>Ostariophysi</taxon>
        <taxon>Cypriniformes</taxon>
        <taxon>Cyprinidae</taxon>
        <taxon>Labeoninae</taxon>
        <taxon>Labeonini</taxon>
        <taxon>Cirrhinus</taxon>
    </lineage>
</organism>
<comment type="caution">
    <text evidence="1">The sequence shown here is derived from an EMBL/GenBank/DDBJ whole genome shotgun (WGS) entry which is preliminary data.</text>
</comment>
<dbReference type="EMBL" id="JAYMGO010000002">
    <property type="protein sequence ID" value="KAL1281166.1"/>
    <property type="molecule type" value="Genomic_DNA"/>
</dbReference>
<evidence type="ECO:0000313" key="1">
    <source>
        <dbReference type="EMBL" id="KAL1281166.1"/>
    </source>
</evidence>
<reference evidence="1 2" key="1">
    <citation type="submission" date="2023-09" db="EMBL/GenBank/DDBJ databases">
        <authorList>
            <person name="Wang M."/>
        </authorList>
    </citation>
    <scope>NUCLEOTIDE SEQUENCE [LARGE SCALE GENOMIC DNA]</scope>
    <source>
        <strain evidence="1">GT-2023</strain>
        <tissue evidence="1">Liver</tissue>
    </source>
</reference>
<evidence type="ECO:0000313" key="2">
    <source>
        <dbReference type="Proteomes" id="UP001558613"/>
    </source>
</evidence>
<dbReference type="Proteomes" id="UP001558613">
    <property type="component" value="Unassembled WGS sequence"/>
</dbReference>
<name>A0ABR3NX71_9TELE</name>
<keyword evidence="2" id="KW-1185">Reference proteome</keyword>
<accession>A0ABR3NX71</accession>
<protein>
    <submittedName>
        <fullName evidence="1">Uncharacterized protein</fullName>
    </submittedName>
</protein>
<sequence>MKRSDATPTGADDASAGILLMCVREQEEEEEGGASMQKPLIHKTRAKPARCALLHDVMSRCVKMRQDFSKQHRLMLCLSN</sequence>
<proteinExistence type="predicted"/>
<gene>
    <name evidence="1" type="ORF">QQF64_015766</name>
</gene>